<dbReference type="Proteomes" id="UP000618952">
    <property type="component" value="Unassembled WGS sequence"/>
</dbReference>
<organism evidence="2 3">
    <name type="scientific">Arenibacter arenosicollis</name>
    <dbReference type="NCBI Taxonomy" id="2762274"/>
    <lineage>
        <taxon>Bacteria</taxon>
        <taxon>Pseudomonadati</taxon>
        <taxon>Bacteroidota</taxon>
        <taxon>Flavobacteriia</taxon>
        <taxon>Flavobacteriales</taxon>
        <taxon>Flavobacteriaceae</taxon>
        <taxon>Arenibacter</taxon>
    </lineage>
</organism>
<name>A0ABR7QSA7_9FLAO</name>
<sequence length="63" mass="6842">MKKSLLYFVFTLLFTVSLSALNGCREDKSAGEKIEDGVENVGDGIEEGVEEIGDEIDDATDDN</sequence>
<gene>
    <name evidence="2" type="ORF">H4O18_18895</name>
</gene>
<evidence type="ECO:0000256" key="1">
    <source>
        <dbReference type="SAM" id="SignalP"/>
    </source>
</evidence>
<keyword evidence="3" id="KW-1185">Reference proteome</keyword>
<dbReference type="EMBL" id="JACLHY010000026">
    <property type="protein sequence ID" value="MBC8770075.1"/>
    <property type="molecule type" value="Genomic_DNA"/>
</dbReference>
<accession>A0ABR7QSA7</accession>
<reference evidence="2 3" key="1">
    <citation type="submission" date="2020-08" db="EMBL/GenBank/DDBJ databases">
        <title>Arenibacter gaetbuli sp. nov., isolated from a sand dune.</title>
        <authorList>
            <person name="Park S."/>
            <person name="Yoon J.-H."/>
        </authorList>
    </citation>
    <scope>NUCLEOTIDE SEQUENCE [LARGE SCALE GENOMIC DNA]</scope>
    <source>
        <strain evidence="2 3">BSSL-BM3</strain>
    </source>
</reference>
<evidence type="ECO:0000313" key="3">
    <source>
        <dbReference type="Proteomes" id="UP000618952"/>
    </source>
</evidence>
<feature type="signal peptide" evidence="1">
    <location>
        <begin position="1"/>
        <end position="20"/>
    </location>
</feature>
<keyword evidence="1" id="KW-0732">Signal</keyword>
<dbReference type="RefSeq" id="WP_187587547.1">
    <property type="nucleotide sequence ID" value="NZ_JACLHY010000026.1"/>
</dbReference>
<protein>
    <submittedName>
        <fullName evidence="2">Uncharacterized protein</fullName>
    </submittedName>
</protein>
<proteinExistence type="predicted"/>
<feature type="chain" id="PRO_5045401267" evidence="1">
    <location>
        <begin position="21"/>
        <end position="63"/>
    </location>
</feature>
<evidence type="ECO:0000313" key="2">
    <source>
        <dbReference type="EMBL" id="MBC8770075.1"/>
    </source>
</evidence>
<comment type="caution">
    <text evidence="2">The sequence shown here is derived from an EMBL/GenBank/DDBJ whole genome shotgun (WGS) entry which is preliminary data.</text>
</comment>